<keyword evidence="4" id="KW-1185">Reference proteome</keyword>
<evidence type="ECO:0000313" key="3">
    <source>
        <dbReference type="EMBL" id="CAG2160685.1"/>
    </source>
</evidence>
<keyword evidence="1" id="KW-0472">Membrane</keyword>
<reference evidence="3 4" key="1">
    <citation type="submission" date="2021-03" db="EMBL/GenBank/DDBJ databases">
        <authorList>
            <person name="Peeters C."/>
        </authorList>
    </citation>
    <scope>NUCLEOTIDE SEQUENCE [LARGE SCALE GENOMIC DNA]</scope>
    <source>
        <strain evidence="3 4">LMG 26411</strain>
    </source>
</reference>
<feature type="transmembrane region" description="Helical" evidence="1">
    <location>
        <begin position="12"/>
        <end position="35"/>
    </location>
</feature>
<dbReference type="EMBL" id="CAJPVI010000088">
    <property type="protein sequence ID" value="CAG2160685.1"/>
    <property type="molecule type" value="Genomic_DNA"/>
</dbReference>
<feature type="domain" description="Inner membrane protein YgaP-like transmembrane" evidence="2">
    <location>
        <begin position="1"/>
        <end position="61"/>
    </location>
</feature>
<keyword evidence="1" id="KW-1133">Transmembrane helix</keyword>
<proteinExistence type="predicted"/>
<comment type="caution">
    <text evidence="3">The sequence shown here is derived from an EMBL/GenBank/DDBJ whole genome shotgun (WGS) entry which is preliminary data.</text>
</comment>
<evidence type="ECO:0000256" key="1">
    <source>
        <dbReference type="SAM" id="Phobius"/>
    </source>
</evidence>
<dbReference type="InterPro" id="IPR021309">
    <property type="entry name" value="YgaP-like_TM"/>
</dbReference>
<name>A0ABM8TVG6_9BURK</name>
<accession>A0ABM8TVG6</accession>
<dbReference type="Pfam" id="PF11127">
    <property type="entry name" value="YgaP-like_TM"/>
    <property type="match status" value="1"/>
</dbReference>
<protein>
    <recommendedName>
        <fullName evidence="2">Inner membrane protein YgaP-like transmembrane domain-containing protein</fullName>
    </recommendedName>
</protein>
<dbReference type="Proteomes" id="UP000672657">
    <property type="component" value="Unassembled WGS sequence"/>
</dbReference>
<keyword evidence="1" id="KW-0812">Transmembrane</keyword>
<evidence type="ECO:0000259" key="2">
    <source>
        <dbReference type="Pfam" id="PF11127"/>
    </source>
</evidence>
<sequence length="67" mass="6938">MQANVGTVDRVLRVVIGLILIGLAATGRVGAWGWIGILPLLTGIVRVCPAYSIFGVKTCAASKSDAK</sequence>
<gene>
    <name evidence="3" type="ORF">LMG26411_07675</name>
</gene>
<evidence type="ECO:0000313" key="4">
    <source>
        <dbReference type="Proteomes" id="UP000672657"/>
    </source>
</evidence>
<organism evidence="3 4">
    <name type="scientific">Cupriavidus numazuensis</name>
    <dbReference type="NCBI Taxonomy" id="221992"/>
    <lineage>
        <taxon>Bacteria</taxon>
        <taxon>Pseudomonadati</taxon>
        <taxon>Pseudomonadota</taxon>
        <taxon>Betaproteobacteria</taxon>
        <taxon>Burkholderiales</taxon>
        <taxon>Burkholderiaceae</taxon>
        <taxon>Cupriavidus</taxon>
    </lineage>
</organism>
<dbReference type="RefSeq" id="WP_211958412.1">
    <property type="nucleotide sequence ID" value="NZ_CAJPVI010000088.1"/>
</dbReference>